<dbReference type="InterPro" id="IPR001926">
    <property type="entry name" value="TrpB-like_PALP"/>
</dbReference>
<comment type="function">
    <text evidence="3">A cysteine desulfhydrase that generates hydrogen sulfide, H(2)S. The H(2)S produced by this enzyme modulates the balance between respiration and glycolysis, and contributes to redox homeostasis. Probably eliminates toxic levels of Cys (which can induce oxidative stress).</text>
</comment>
<dbReference type="InterPro" id="IPR050214">
    <property type="entry name" value="Cys_Synth/Cystath_Beta-Synth"/>
</dbReference>
<evidence type="ECO:0000259" key="4">
    <source>
        <dbReference type="Pfam" id="PF00291"/>
    </source>
</evidence>
<dbReference type="Pfam" id="PF00291">
    <property type="entry name" value="PALP"/>
    <property type="match status" value="1"/>
</dbReference>
<dbReference type="InterPro" id="IPR047586">
    <property type="entry name" value="Cds1"/>
</dbReference>
<dbReference type="SUPFAM" id="SSF53686">
    <property type="entry name" value="Tryptophan synthase beta subunit-like PLP-dependent enzymes"/>
    <property type="match status" value="1"/>
</dbReference>
<dbReference type="Proteomes" id="UP001364211">
    <property type="component" value="Unassembled WGS sequence"/>
</dbReference>
<dbReference type="PANTHER" id="PTHR10314">
    <property type="entry name" value="CYSTATHIONINE BETA-SYNTHASE"/>
    <property type="match status" value="1"/>
</dbReference>
<dbReference type="EC" id="4.4.1.1" evidence="3"/>
<proteinExistence type="inferred from homology"/>
<dbReference type="InterPro" id="IPR036052">
    <property type="entry name" value="TrpB-like_PALP_sf"/>
</dbReference>
<keyword evidence="3" id="KW-0963">Cytoplasm</keyword>
<reference evidence="5 6" key="1">
    <citation type="submission" date="2024-03" db="EMBL/GenBank/DDBJ databases">
        <title>Draft genome sequence of Pseudonocardia sp. DW16-2.</title>
        <authorList>
            <person name="Duangmal K."/>
        </authorList>
    </citation>
    <scope>NUCLEOTIDE SEQUENCE [LARGE SCALE GENOMIC DNA]</scope>
    <source>
        <strain evidence="5 6">DW16-2</strain>
    </source>
</reference>
<dbReference type="Gene3D" id="3.40.50.1100">
    <property type="match status" value="2"/>
</dbReference>
<organism evidence="5 6">
    <name type="scientific">Pseudonocardia spirodelae</name>
    <dbReference type="NCBI Taxonomy" id="3133431"/>
    <lineage>
        <taxon>Bacteria</taxon>
        <taxon>Bacillati</taxon>
        <taxon>Actinomycetota</taxon>
        <taxon>Actinomycetes</taxon>
        <taxon>Pseudonocardiales</taxon>
        <taxon>Pseudonocardiaceae</taxon>
        <taxon>Pseudonocardia</taxon>
    </lineage>
</organism>
<keyword evidence="2 3" id="KW-0663">Pyridoxal phosphate</keyword>
<evidence type="ECO:0000313" key="5">
    <source>
        <dbReference type="EMBL" id="MEJ8278648.1"/>
    </source>
</evidence>
<accession>A0ABU8T3X5</accession>
<protein>
    <recommendedName>
        <fullName evidence="3">L-cysteine desulfhydrase Cds1</fullName>
        <ecNumber evidence="3">4.4.1.1</ecNumber>
    </recommendedName>
</protein>
<dbReference type="HAMAP" id="MF_00868">
    <property type="entry name" value="Cds1"/>
    <property type="match status" value="1"/>
</dbReference>
<sequence length="372" mass="40263">MQPVDRSCARTRAWVDEAVRRVQADANRSADTHLHVLDLPAGWGVQVYLKDESVHPTGSLKHRLARSLFLYALASGWITEGTTVVEASSGSTAVSEAYFARLIGVPFVAVMPRSTSPEKVALIEREGGRCHFVEHGPDVYAEAEQLAARTGGHYLDQFTYAERATDWRGNNNIAESILAQLAEEPHPVPEWVVVGAGTGGTSATIGRYLRYRRLATRLAVVDPEGSAFLPGWTAGDPGYATGAASRIEGIGRPRMEPSFVPSVIDRMIPVPDAASVAAARHLRERTGRWAGGSTGTNLWGVYQVVAEMLRAGRTGSVVTLLCDGGERYRHSYYDDGWVAAQGMDLAPYTATLERFVETGRFDPPAQPSGPDA</sequence>
<dbReference type="RefSeq" id="WP_340287139.1">
    <property type="nucleotide sequence ID" value="NZ_JBBJUP010000004.1"/>
</dbReference>
<comment type="cofactor">
    <cofactor evidence="1 3">
        <name>pyridoxal 5'-phosphate</name>
        <dbReference type="ChEBI" id="CHEBI:597326"/>
    </cofactor>
</comment>
<keyword evidence="3" id="KW-0456">Lyase</keyword>
<keyword evidence="6" id="KW-1185">Reference proteome</keyword>
<name>A0ABU8T3X5_9PSEU</name>
<comment type="catalytic activity">
    <reaction evidence="3">
        <text>L-cysteine + H2O = hydrogen sulfide + pyruvate + NH4(+) + H(+)</text>
        <dbReference type="Rhea" id="RHEA:24931"/>
        <dbReference type="ChEBI" id="CHEBI:15361"/>
        <dbReference type="ChEBI" id="CHEBI:15377"/>
        <dbReference type="ChEBI" id="CHEBI:15378"/>
        <dbReference type="ChEBI" id="CHEBI:28938"/>
        <dbReference type="ChEBI" id="CHEBI:29919"/>
        <dbReference type="ChEBI" id="CHEBI:35235"/>
        <dbReference type="EC" id="4.4.1.1"/>
    </reaction>
</comment>
<feature type="domain" description="Tryptophan synthase beta chain-like PALP" evidence="4">
    <location>
        <begin position="38"/>
        <end position="323"/>
    </location>
</feature>
<evidence type="ECO:0000313" key="6">
    <source>
        <dbReference type="Proteomes" id="UP001364211"/>
    </source>
</evidence>
<evidence type="ECO:0000256" key="2">
    <source>
        <dbReference type="ARBA" id="ARBA00022898"/>
    </source>
</evidence>
<evidence type="ECO:0000256" key="1">
    <source>
        <dbReference type="ARBA" id="ARBA00001933"/>
    </source>
</evidence>
<gene>
    <name evidence="3" type="primary">cds1</name>
    <name evidence="5" type="ORF">WJX68_06870</name>
</gene>
<comment type="caution">
    <text evidence="5">The sequence shown here is derived from an EMBL/GenBank/DDBJ whole genome shotgun (WGS) entry which is preliminary data.</text>
</comment>
<evidence type="ECO:0000256" key="3">
    <source>
        <dbReference type="HAMAP-Rule" id="MF_00868"/>
    </source>
</evidence>
<dbReference type="EMBL" id="JBBJUP010000004">
    <property type="protein sequence ID" value="MEJ8278648.1"/>
    <property type="molecule type" value="Genomic_DNA"/>
</dbReference>
<feature type="modified residue" description="N6-(pyridoxal phosphate)lysine" evidence="3">
    <location>
        <position position="61"/>
    </location>
</feature>
<comment type="similarity">
    <text evidence="3">Belongs to the cysteine synthase/cystathionine beta-synthase family. Cds1 subfamily.</text>
</comment>